<dbReference type="AlphaFoldDB" id="A0A2P2MLK7"/>
<protein>
    <submittedName>
        <fullName evidence="2">Uncharacterized protein</fullName>
    </submittedName>
</protein>
<evidence type="ECO:0000256" key="1">
    <source>
        <dbReference type="SAM" id="Phobius"/>
    </source>
</evidence>
<name>A0A2P2MLK7_RHIMU</name>
<keyword evidence="1" id="KW-0812">Transmembrane</keyword>
<feature type="transmembrane region" description="Helical" evidence="1">
    <location>
        <begin position="20"/>
        <end position="40"/>
    </location>
</feature>
<sequence>MTFTELVAWEHSLCVIIEVSLHLSLGMFIRLLVDILFIYLSMTMFTF</sequence>
<evidence type="ECO:0000313" key="2">
    <source>
        <dbReference type="EMBL" id="MBX31118.1"/>
    </source>
</evidence>
<organism evidence="2">
    <name type="scientific">Rhizophora mucronata</name>
    <name type="common">Asiatic mangrove</name>
    <dbReference type="NCBI Taxonomy" id="61149"/>
    <lineage>
        <taxon>Eukaryota</taxon>
        <taxon>Viridiplantae</taxon>
        <taxon>Streptophyta</taxon>
        <taxon>Embryophyta</taxon>
        <taxon>Tracheophyta</taxon>
        <taxon>Spermatophyta</taxon>
        <taxon>Magnoliopsida</taxon>
        <taxon>eudicotyledons</taxon>
        <taxon>Gunneridae</taxon>
        <taxon>Pentapetalae</taxon>
        <taxon>rosids</taxon>
        <taxon>fabids</taxon>
        <taxon>Malpighiales</taxon>
        <taxon>Rhizophoraceae</taxon>
        <taxon>Rhizophora</taxon>
    </lineage>
</organism>
<keyword evidence="1" id="KW-0472">Membrane</keyword>
<dbReference type="EMBL" id="GGEC01050634">
    <property type="protein sequence ID" value="MBX31118.1"/>
    <property type="molecule type" value="Transcribed_RNA"/>
</dbReference>
<accession>A0A2P2MLK7</accession>
<reference evidence="2" key="1">
    <citation type="submission" date="2018-02" db="EMBL/GenBank/DDBJ databases">
        <title>Rhizophora mucronata_Transcriptome.</title>
        <authorList>
            <person name="Meera S.P."/>
            <person name="Sreeshan A."/>
            <person name="Augustine A."/>
        </authorList>
    </citation>
    <scope>NUCLEOTIDE SEQUENCE</scope>
    <source>
        <tissue evidence="2">Leaf</tissue>
    </source>
</reference>
<proteinExistence type="predicted"/>
<keyword evidence="1" id="KW-1133">Transmembrane helix</keyword>